<dbReference type="Proteomes" id="UP000275385">
    <property type="component" value="Unassembled WGS sequence"/>
</dbReference>
<feature type="signal peptide" evidence="4">
    <location>
        <begin position="1"/>
        <end position="17"/>
    </location>
</feature>
<dbReference type="GO" id="GO:0016491">
    <property type="term" value="F:oxidoreductase activity"/>
    <property type="evidence" value="ECO:0007669"/>
    <property type="project" value="UniProtKB-KW"/>
</dbReference>
<dbReference type="SUPFAM" id="SSF48056">
    <property type="entry name" value="Di-copper centre-containing domain"/>
    <property type="match status" value="1"/>
</dbReference>
<dbReference type="Pfam" id="PF00264">
    <property type="entry name" value="Tyrosinase"/>
    <property type="match status" value="1"/>
</dbReference>
<name>A0A420YET8_9PEZI</name>
<dbReference type="InterPro" id="IPR002227">
    <property type="entry name" value="Tyrosinase_Cu-bd"/>
</dbReference>
<sequence>MLVNLWTVSALLAAVSASPLSKRATPIRNGFYPLDVVDKLEESTMPKVQAWLATKNNTCTLENAAVRREWSDLSVPEREDYIKAVLCLQSKPPKVPSSTAPGAKSRFDDFVAFHMTQAMMLHDTTHLFASHRYFIWAYEKALREECGYQGYQPYMNYDRYAQDPINSPMFNGNASSMGGNGAPTKYRGIIMPFKKPYDMIKSAGGGGCVTTGPFKDMVVSLGPKSTVVDNVPRNPRSDGMGANPRCLRRDVNKNSALGATANYTYSLIMDNKDIDSFYNRYLGQPPLKNDNHPWGLHNAGHYIIGGDPGGVCIFPLASTTCTVTRC</sequence>
<evidence type="ECO:0000256" key="4">
    <source>
        <dbReference type="SAM" id="SignalP"/>
    </source>
</evidence>
<dbReference type="STRING" id="177199.A0A420YET8"/>
<gene>
    <name evidence="6" type="ORF">DL546_005887</name>
</gene>
<dbReference type="AlphaFoldDB" id="A0A420YET8"/>
<evidence type="ECO:0000256" key="1">
    <source>
        <dbReference type="ARBA" id="ARBA00022723"/>
    </source>
</evidence>
<dbReference type="InterPro" id="IPR050316">
    <property type="entry name" value="Tyrosinase/Hemocyanin"/>
</dbReference>
<dbReference type="GO" id="GO:0046872">
    <property type="term" value="F:metal ion binding"/>
    <property type="evidence" value="ECO:0007669"/>
    <property type="project" value="UniProtKB-KW"/>
</dbReference>
<accession>A0A420YET8</accession>
<dbReference type="EMBL" id="QVQW01000014">
    <property type="protein sequence ID" value="RKU46416.1"/>
    <property type="molecule type" value="Genomic_DNA"/>
</dbReference>
<evidence type="ECO:0000313" key="7">
    <source>
        <dbReference type="Proteomes" id="UP000275385"/>
    </source>
</evidence>
<dbReference type="PANTHER" id="PTHR11474:SF125">
    <property type="entry name" value="N-ACETYL-6-HYDROXYTRYPTOPHAN OXIDASE IVOB-RELATED"/>
    <property type="match status" value="1"/>
</dbReference>
<keyword evidence="7" id="KW-1185">Reference proteome</keyword>
<evidence type="ECO:0000256" key="2">
    <source>
        <dbReference type="ARBA" id="ARBA00023002"/>
    </source>
</evidence>
<dbReference type="OrthoDB" id="6132182at2759"/>
<feature type="region of interest" description="Disordered" evidence="3">
    <location>
        <begin position="225"/>
        <end position="244"/>
    </location>
</feature>
<keyword evidence="2" id="KW-0560">Oxidoreductase</keyword>
<evidence type="ECO:0000313" key="6">
    <source>
        <dbReference type="EMBL" id="RKU46416.1"/>
    </source>
</evidence>
<proteinExistence type="predicted"/>
<organism evidence="6 7">
    <name type="scientific">Coniochaeta pulveracea</name>
    <dbReference type="NCBI Taxonomy" id="177199"/>
    <lineage>
        <taxon>Eukaryota</taxon>
        <taxon>Fungi</taxon>
        <taxon>Dikarya</taxon>
        <taxon>Ascomycota</taxon>
        <taxon>Pezizomycotina</taxon>
        <taxon>Sordariomycetes</taxon>
        <taxon>Sordariomycetidae</taxon>
        <taxon>Coniochaetales</taxon>
        <taxon>Coniochaetaceae</taxon>
        <taxon>Coniochaeta</taxon>
    </lineage>
</organism>
<reference evidence="6 7" key="1">
    <citation type="submission" date="2018-08" db="EMBL/GenBank/DDBJ databases">
        <title>Draft genome of the lignicolous fungus Coniochaeta pulveracea.</title>
        <authorList>
            <person name="Borstlap C.J."/>
            <person name="De Witt R.N."/>
            <person name="Botha A."/>
            <person name="Volschenk H."/>
        </authorList>
    </citation>
    <scope>NUCLEOTIDE SEQUENCE [LARGE SCALE GENOMIC DNA]</scope>
    <source>
        <strain evidence="6 7">CAB683</strain>
    </source>
</reference>
<dbReference type="InterPro" id="IPR008922">
    <property type="entry name" value="Di-copper_centre_dom_sf"/>
</dbReference>
<dbReference type="Gene3D" id="1.10.1280.10">
    <property type="entry name" value="Di-copper center containing domain from catechol oxidase"/>
    <property type="match status" value="1"/>
</dbReference>
<evidence type="ECO:0000256" key="3">
    <source>
        <dbReference type="SAM" id="MobiDB-lite"/>
    </source>
</evidence>
<protein>
    <recommendedName>
        <fullName evidence="5">Tyrosinase copper-binding domain-containing protein</fullName>
    </recommendedName>
</protein>
<keyword evidence="4" id="KW-0732">Signal</keyword>
<feature type="domain" description="Tyrosinase copper-binding" evidence="5">
    <location>
        <begin position="104"/>
        <end position="309"/>
    </location>
</feature>
<dbReference type="PANTHER" id="PTHR11474">
    <property type="entry name" value="TYROSINASE FAMILY MEMBER"/>
    <property type="match status" value="1"/>
</dbReference>
<evidence type="ECO:0000259" key="5">
    <source>
        <dbReference type="Pfam" id="PF00264"/>
    </source>
</evidence>
<feature type="chain" id="PRO_5019584132" description="Tyrosinase copper-binding domain-containing protein" evidence="4">
    <location>
        <begin position="18"/>
        <end position="326"/>
    </location>
</feature>
<keyword evidence="1" id="KW-0479">Metal-binding</keyword>
<comment type="caution">
    <text evidence="6">The sequence shown here is derived from an EMBL/GenBank/DDBJ whole genome shotgun (WGS) entry which is preliminary data.</text>
</comment>